<evidence type="ECO:0000313" key="8">
    <source>
        <dbReference type="EMBL" id="KAK9817453.1"/>
    </source>
</evidence>
<dbReference type="SUPFAM" id="SSF57903">
    <property type="entry name" value="FYVE/PHD zinc finger"/>
    <property type="match status" value="1"/>
</dbReference>
<dbReference type="InterPro" id="IPR001841">
    <property type="entry name" value="Znf_RING"/>
</dbReference>
<organism evidence="8 9">
    <name type="scientific">Apatococcus lobatus</name>
    <dbReference type="NCBI Taxonomy" id="904363"/>
    <lineage>
        <taxon>Eukaryota</taxon>
        <taxon>Viridiplantae</taxon>
        <taxon>Chlorophyta</taxon>
        <taxon>core chlorophytes</taxon>
        <taxon>Trebouxiophyceae</taxon>
        <taxon>Chlorellales</taxon>
        <taxon>Chlorellaceae</taxon>
        <taxon>Apatococcus</taxon>
    </lineage>
</organism>
<dbReference type="Pfam" id="PF01363">
    <property type="entry name" value="FYVE"/>
    <property type="match status" value="1"/>
</dbReference>
<keyword evidence="3" id="KW-0862">Zinc</keyword>
<dbReference type="InterPro" id="IPR000306">
    <property type="entry name" value="Znf_FYVE"/>
</dbReference>
<dbReference type="EMBL" id="JALJOS010000069">
    <property type="protein sequence ID" value="KAK9817453.1"/>
    <property type="molecule type" value="Genomic_DNA"/>
</dbReference>
<evidence type="ECO:0000256" key="5">
    <source>
        <dbReference type="SAM" id="MobiDB-lite"/>
    </source>
</evidence>
<dbReference type="CDD" id="cd11526">
    <property type="entry name" value="SYLF_FYVE"/>
    <property type="match status" value="1"/>
</dbReference>
<dbReference type="InterPro" id="IPR007461">
    <property type="entry name" value="Ysc84_actin-binding"/>
</dbReference>
<dbReference type="InterPro" id="IPR051702">
    <property type="entry name" value="SH3_domain_YSC84-like"/>
</dbReference>
<evidence type="ECO:0000256" key="4">
    <source>
        <dbReference type="PROSITE-ProRule" id="PRU00175"/>
    </source>
</evidence>
<keyword evidence="1" id="KW-0479">Metal-binding</keyword>
<dbReference type="SUPFAM" id="SSF57850">
    <property type="entry name" value="RING/U-box"/>
    <property type="match status" value="1"/>
</dbReference>
<evidence type="ECO:0000313" key="9">
    <source>
        <dbReference type="Proteomes" id="UP001438707"/>
    </source>
</evidence>
<reference evidence="8 9" key="1">
    <citation type="journal article" date="2024" name="Nat. Commun.">
        <title>Phylogenomics reveals the evolutionary origins of lichenization in chlorophyte algae.</title>
        <authorList>
            <person name="Puginier C."/>
            <person name="Libourel C."/>
            <person name="Otte J."/>
            <person name="Skaloud P."/>
            <person name="Haon M."/>
            <person name="Grisel S."/>
            <person name="Petersen M."/>
            <person name="Berrin J.G."/>
            <person name="Delaux P.M."/>
            <person name="Dal Grande F."/>
            <person name="Keller J."/>
        </authorList>
    </citation>
    <scope>NUCLEOTIDE SEQUENCE [LARGE SCALE GENOMIC DNA]</scope>
    <source>
        <strain evidence="8 9">SAG 2145</strain>
    </source>
</reference>
<feature type="domain" description="RING-type" evidence="6">
    <location>
        <begin position="9"/>
        <end position="50"/>
    </location>
</feature>
<evidence type="ECO:0000256" key="3">
    <source>
        <dbReference type="ARBA" id="ARBA00022833"/>
    </source>
</evidence>
<evidence type="ECO:0000256" key="1">
    <source>
        <dbReference type="ARBA" id="ARBA00022723"/>
    </source>
</evidence>
<dbReference type="GO" id="GO:0035091">
    <property type="term" value="F:phosphatidylinositol binding"/>
    <property type="evidence" value="ECO:0007669"/>
    <property type="project" value="TreeGrafter"/>
</dbReference>
<dbReference type="InterPro" id="IPR018957">
    <property type="entry name" value="Znf_C3HC4_RING-type"/>
</dbReference>
<dbReference type="Pfam" id="PF00097">
    <property type="entry name" value="zf-C3HC4"/>
    <property type="match status" value="1"/>
</dbReference>
<evidence type="ECO:0000259" key="6">
    <source>
        <dbReference type="PROSITE" id="PS50089"/>
    </source>
</evidence>
<dbReference type="Pfam" id="PF04366">
    <property type="entry name" value="Ysc84"/>
    <property type="match status" value="1"/>
</dbReference>
<evidence type="ECO:0000256" key="2">
    <source>
        <dbReference type="ARBA" id="ARBA00022771"/>
    </source>
</evidence>
<dbReference type="PANTHER" id="PTHR15629:SF2">
    <property type="entry name" value="SH3 DOMAIN-CONTAINING YSC84-LIKE PROTEIN 1"/>
    <property type="match status" value="1"/>
</dbReference>
<dbReference type="InterPro" id="IPR013083">
    <property type="entry name" value="Znf_RING/FYVE/PHD"/>
</dbReference>
<dbReference type="PANTHER" id="PTHR15629">
    <property type="entry name" value="SH3YL1 PROTEIN"/>
    <property type="match status" value="1"/>
</dbReference>
<dbReference type="PROSITE" id="PS50089">
    <property type="entry name" value="ZF_RING_2"/>
    <property type="match status" value="1"/>
</dbReference>
<feature type="compositionally biased region" description="Low complexity" evidence="5">
    <location>
        <begin position="498"/>
        <end position="508"/>
    </location>
</feature>
<accession>A0AAW1Q8S6</accession>
<dbReference type="SMART" id="SM00064">
    <property type="entry name" value="FYVE"/>
    <property type="match status" value="1"/>
</dbReference>
<protein>
    <submittedName>
        <fullName evidence="8">Uncharacterized protein</fullName>
    </submittedName>
</protein>
<name>A0AAW1Q8S6_9CHLO</name>
<comment type="caution">
    <text evidence="8">The sequence shown here is derived from an EMBL/GenBank/DDBJ whole genome shotgun (WGS) entry which is preliminary data.</text>
</comment>
<proteinExistence type="predicted"/>
<dbReference type="GO" id="GO:0008270">
    <property type="term" value="F:zinc ion binding"/>
    <property type="evidence" value="ECO:0007669"/>
    <property type="project" value="UniProtKB-KW"/>
</dbReference>
<dbReference type="InterPro" id="IPR017455">
    <property type="entry name" value="Znf_FYVE-rel"/>
</dbReference>
<keyword evidence="9" id="KW-1185">Reference proteome</keyword>
<dbReference type="AlphaFoldDB" id="A0AAW1Q8S6"/>
<dbReference type="InterPro" id="IPR011011">
    <property type="entry name" value="Znf_FYVE_PHD"/>
</dbReference>
<dbReference type="Proteomes" id="UP001438707">
    <property type="component" value="Unassembled WGS sequence"/>
</dbReference>
<feature type="region of interest" description="Disordered" evidence="5">
    <location>
        <begin position="462"/>
        <end position="545"/>
    </location>
</feature>
<dbReference type="Gene3D" id="3.30.40.10">
    <property type="entry name" value="Zinc/RING finger domain, C3HC4 (zinc finger)"/>
    <property type="match status" value="2"/>
</dbReference>
<sequence>MKTEVLPCCSTCLDVLGKYGGPVTLPCGHNGCLQCMASIQQRKAECPLCRRPFPASECQLTVNHELRRLLSLAAALTTVEHENGWQAVTTHQAQTTHPAELAESGMQGLMLVPTAPPMHLTLSGVLGGGGDLLSCEAPAWLPDSYAPSCGTCHAPFIAMRRSRHHCRLCGQIFCNRCSSHRMLLPPKFQTKLPERVCDTCATTLKPLQPFLAGTISEAVRPAVHDVTDASVLRSWLNNPFSMSLAADIYKATNIARSWAAVGSTRPEKAIPPAVLQGAAGFAILSVAKVGMGWSGALGTGLVVAKRADGSWSAPSSLSLWGLGWGIQFGGALHDLLLVLKTKAAVQAFCGSMHLGLGGSTGLAVGPLGRQAEANLRASPTAASLCYSYSCSRGIYAGVSLEGSVVSVRNSVNTDFYGRPVTARQLLLDDTIAPPAAAQSLFTALTELLAGPCGPALEAVSPLQRALPPPPSQSIFTAEASETDDEESIPDSEAHADGSQQQAASQPQPYSTHLAATESYTGLPYAHSSALQDEEEQMPGMGMFDD</sequence>
<keyword evidence="2 4" id="KW-0863">Zinc-finger</keyword>
<feature type="compositionally biased region" description="Acidic residues" evidence="5">
    <location>
        <begin position="480"/>
        <end position="489"/>
    </location>
</feature>
<dbReference type="PROSITE" id="PS50178">
    <property type="entry name" value="ZF_FYVE"/>
    <property type="match status" value="1"/>
</dbReference>
<evidence type="ECO:0000259" key="7">
    <source>
        <dbReference type="PROSITE" id="PS50178"/>
    </source>
</evidence>
<gene>
    <name evidence="8" type="ORF">WJX74_000732</name>
</gene>
<feature type="domain" description="FYVE-type" evidence="7">
    <location>
        <begin position="143"/>
        <end position="205"/>
    </location>
</feature>
<dbReference type="SMART" id="SM00184">
    <property type="entry name" value="RING"/>
    <property type="match status" value="1"/>
</dbReference>